<evidence type="ECO:0000313" key="2">
    <source>
        <dbReference type="EMBL" id="RUA23121.1"/>
    </source>
</evidence>
<feature type="transmembrane region" description="Helical" evidence="1">
    <location>
        <begin position="20"/>
        <end position="40"/>
    </location>
</feature>
<keyword evidence="1" id="KW-0472">Membrane</keyword>
<comment type="caution">
    <text evidence="2">The sequence shown here is derived from an EMBL/GenBank/DDBJ whole genome shotgun (WGS) entry which is preliminary data.</text>
</comment>
<gene>
    <name evidence="2" type="ORF">DSL92_01540</name>
</gene>
<feature type="transmembrane region" description="Helical" evidence="1">
    <location>
        <begin position="185"/>
        <end position="207"/>
    </location>
</feature>
<proteinExistence type="predicted"/>
<name>A0A432JKP3_9GAMM</name>
<sequence>MTRGLVLPPGALESLLGTGLTVSVAPVGTLGGLCSVSPALMFTRSRLVRAGCAFVRAIHELFWAVLFLQVFGLSALTALLALAVPLRRHLRQGLRGDPRADARAAPGLSRRRPAGAFVYAELLAWARMAAYTRYRFECALRQRAARLRRRPTWASTSKPPFAKDATLEAGAFAAALLICRIASPFLVGITAGLSSLLVVVSVARPFAERDFRRLLWRFVSTDIRWCRCSPATGPPRE</sequence>
<dbReference type="EMBL" id="RXHI01000003">
    <property type="protein sequence ID" value="RUA23121.1"/>
    <property type="molecule type" value="Genomic_DNA"/>
</dbReference>
<reference evidence="2" key="1">
    <citation type="submission" date="2018-12" db="EMBL/GenBank/DDBJ databases">
        <authorList>
            <person name="Jadhav K."/>
            <person name="Kushwaha B."/>
            <person name="Jadhav I."/>
        </authorList>
    </citation>
    <scope>NUCLEOTIDE SEQUENCE [LARGE SCALE GENOMIC DNA]</scope>
    <source>
        <strain evidence="2">SBS 10</strain>
    </source>
</reference>
<protein>
    <submittedName>
        <fullName evidence="2">Uncharacterized protein</fullName>
    </submittedName>
</protein>
<accession>A0A432JKP3</accession>
<keyword evidence="1" id="KW-1133">Transmembrane helix</keyword>
<evidence type="ECO:0000256" key="1">
    <source>
        <dbReference type="SAM" id="Phobius"/>
    </source>
</evidence>
<keyword evidence="1" id="KW-0812">Transmembrane</keyword>
<feature type="transmembrane region" description="Helical" evidence="1">
    <location>
        <begin position="61"/>
        <end position="84"/>
    </location>
</feature>
<dbReference type="AlphaFoldDB" id="A0A432JKP3"/>
<organism evidence="2">
    <name type="scientific">Billgrantia gudaonensis</name>
    <dbReference type="NCBI Taxonomy" id="376427"/>
    <lineage>
        <taxon>Bacteria</taxon>
        <taxon>Pseudomonadati</taxon>
        <taxon>Pseudomonadota</taxon>
        <taxon>Gammaproteobacteria</taxon>
        <taxon>Oceanospirillales</taxon>
        <taxon>Halomonadaceae</taxon>
        <taxon>Billgrantia</taxon>
    </lineage>
</organism>